<accession>A0A8S4R0L6</accession>
<name>A0A8S4R0L6_9NEOP</name>
<comment type="caution">
    <text evidence="2">The sequence shown here is derived from an EMBL/GenBank/DDBJ whole genome shotgun (WGS) entry which is preliminary data.</text>
</comment>
<proteinExistence type="predicted"/>
<evidence type="ECO:0000256" key="1">
    <source>
        <dbReference type="SAM" id="MobiDB-lite"/>
    </source>
</evidence>
<dbReference type="EMBL" id="CAKXAJ010023000">
    <property type="protein sequence ID" value="CAH2227378.1"/>
    <property type="molecule type" value="Genomic_DNA"/>
</dbReference>
<reference evidence="2" key="1">
    <citation type="submission" date="2022-03" db="EMBL/GenBank/DDBJ databases">
        <authorList>
            <person name="Lindestad O."/>
        </authorList>
    </citation>
    <scope>NUCLEOTIDE SEQUENCE</scope>
</reference>
<gene>
    <name evidence="2" type="primary">jg26010</name>
    <name evidence="2" type="ORF">PAEG_LOCUS7895</name>
</gene>
<dbReference type="Proteomes" id="UP000838756">
    <property type="component" value="Unassembled WGS sequence"/>
</dbReference>
<organism evidence="2 3">
    <name type="scientific">Pararge aegeria aegeria</name>
    <dbReference type="NCBI Taxonomy" id="348720"/>
    <lineage>
        <taxon>Eukaryota</taxon>
        <taxon>Metazoa</taxon>
        <taxon>Ecdysozoa</taxon>
        <taxon>Arthropoda</taxon>
        <taxon>Hexapoda</taxon>
        <taxon>Insecta</taxon>
        <taxon>Pterygota</taxon>
        <taxon>Neoptera</taxon>
        <taxon>Endopterygota</taxon>
        <taxon>Lepidoptera</taxon>
        <taxon>Glossata</taxon>
        <taxon>Ditrysia</taxon>
        <taxon>Papilionoidea</taxon>
        <taxon>Nymphalidae</taxon>
        <taxon>Satyrinae</taxon>
        <taxon>Satyrini</taxon>
        <taxon>Parargina</taxon>
        <taxon>Pararge</taxon>
    </lineage>
</organism>
<protein>
    <submittedName>
        <fullName evidence="2">Jg26010 protein</fullName>
    </submittedName>
</protein>
<feature type="region of interest" description="Disordered" evidence="1">
    <location>
        <begin position="47"/>
        <end position="69"/>
    </location>
</feature>
<evidence type="ECO:0000313" key="2">
    <source>
        <dbReference type="EMBL" id="CAH2227378.1"/>
    </source>
</evidence>
<keyword evidence="3" id="KW-1185">Reference proteome</keyword>
<feature type="non-terminal residue" evidence="2">
    <location>
        <position position="1"/>
    </location>
</feature>
<sequence>HSEAGSHWASYPLLHIPLYGLRGGCQAVLIPSSLAREPQQVVGVVGRRPEGMHRVPRASNKANKRDIPW</sequence>
<evidence type="ECO:0000313" key="3">
    <source>
        <dbReference type="Proteomes" id="UP000838756"/>
    </source>
</evidence>
<dbReference type="AlphaFoldDB" id="A0A8S4R0L6"/>